<dbReference type="AlphaFoldDB" id="A0A919P579"/>
<protein>
    <submittedName>
        <fullName evidence="2">Uncharacterized protein</fullName>
    </submittedName>
</protein>
<keyword evidence="3" id="KW-1185">Reference proteome</keyword>
<gene>
    <name evidence="2" type="ORF">Cch01nite_31790</name>
</gene>
<evidence type="ECO:0000256" key="1">
    <source>
        <dbReference type="SAM" id="MobiDB-lite"/>
    </source>
</evidence>
<sequence length="356" mass="37727">MPGRRLPGRPARPVGPVLTLTGADSLEQLEASALRDAAMNPTGPQQRVVDTSDSRYADVSTPCWLCGGPVTAADAAYPGASGWRSHREHAVHGDAAIAGVILAAVMGRRFDSRLTDADAALLLHDGRLPMPYERDAPSNLSPVVEPWSHVTRAQRRDLVRAVLDRLPDLRAVAAGTALTTCEDGPCGMCGTVAARAWVAFPGSPVWPGGGDVPFCVTCATAHHDTSMNDTTWDGYTVSTIRAATGVLVHSGEVPRFFVPPFARDHDRRDPAAGDPWAFLDADGLDELRLTLYLSRPPTSPEVPAAWRARVAAARAAAESRPPQDTAARALAVAQLAGVAGSRPMTSTPDPDRGWFS</sequence>
<feature type="region of interest" description="Disordered" evidence="1">
    <location>
        <begin position="337"/>
        <end position="356"/>
    </location>
</feature>
<evidence type="ECO:0000313" key="3">
    <source>
        <dbReference type="Proteomes" id="UP000632740"/>
    </source>
</evidence>
<evidence type="ECO:0000313" key="2">
    <source>
        <dbReference type="EMBL" id="GIG22455.1"/>
    </source>
</evidence>
<organism evidence="2 3">
    <name type="scientific">Cellulomonas chitinilytica</name>
    <dbReference type="NCBI Taxonomy" id="398759"/>
    <lineage>
        <taxon>Bacteria</taxon>
        <taxon>Bacillati</taxon>
        <taxon>Actinomycetota</taxon>
        <taxon>Actinomycetes</taxon>
        <taxon>Micrococcales</taxon>
        <taxon>Cellulomonadaceae</taxon>
        <taxon>Cellulomonas</taxon>
    </lineage>
</organism>
<reference evidence="2" key="1">
    <citation type="submission" date="2021-01" db="EMBL/GenBank/DDBJ databases">
        <title>Whole genome shotgun sequence of Cellulomonas chitinilytica NBRC 110799.</title>
        <authorList>
            <person name="Komaki H."/>
            <person name="Tamura T."/>
        </authorList>
    </citation>
    <scope>NUCLEOTIDE SEQUENCE</scope>
    <source>
        <strain evidence="2">NBRC 110799</strain>
    </source>
</reference>
<proteinExistence type="predicted"/>
<accession>A0A919P579</accession>
<dbReference type="EMBL" id="BONK01000011">
    <property type="protein sequence ID" value="GIG22455.1"/>
    <property type="molecule type" value="Genomic_DNA"/>
</dbReference>
<comment type="caution">
    <text evidence="2">The sequence shown here is derived from an EMBL/GenBank/DDBJ whole genome shotgun (WGS) entry which is preliminary data.</text>
</comment>
<dbReference type="RefSeq" id="WP_203757214.1">
    <property type="nucleotide sequence ID" value="NZ_BONK01000011.1"/>
</dbReference>
<dbReference type="Proteomes" id="UP000632740">
    <property type="component" value="Unassembled WGS sequence"/>
</dbReference>
<name>A0A919P579_9CELL</name>